<accession>A0ABR2GMJ0</accession>
<gene>
    <name evidence="1" type="ORF">M9Y10_018030</name>
</gene>
<evidence type="ECO:0000313" key="1">
    <source>
        <dbReference type="EMBL" id="KAK8835153.1"/>
    </source>
</evidence>
<dbReference type="Proteomes" id="UP001470230">
    <property type="component" value="Unassembled WGS sequence"/>
</dbReference>
<comment type="caution">
    <text evidence="1">The sequence shown here is derived from an EMBL/GenBank/DDBJ whole genome shotgun (WGS) entry which is preliminary data.</text>
</comment>
<reference evidence="1 2" key="1">
    <citation type="submission" date="2024-04" db="EMBL/GenBank/DDBJ databases">
        <title>Tritrichomonas musculus Genome.</title>
        <authorList>
            <person name="Alves-Ferreira E."/>
            <person name="Grigg M."/>
            <person name="Lorenzi H."/>
            <person name="Galac M."/>
        </authorList>
    </citation>
    <scope>NUCLEOTIDE SEQUENCE [LARGE SCALE GENOMIC DNA]</scope>
    <source>
        <strain evidence="1 2">EAF2021</strain>
    </source>
</reference>
<organism evidence="1 2">
    <name type="scientific">Tritrichomonas musculus</name>
    <dbReference type="NCBI Taxonomy" id="1915356"/>
    <lineage>
        <taxon>Eukaryota</taxon>
        <taxon>Metamonada</taxon>
        <taxon>Parabasalia</taxon>
        <taxon>Tritrichomonadida</taxon>
        <taxon>Tritrichomonadidae</taxon>
        <taxon>Tritrichomonas</taxon>
    </lineage>
</organism>
<proteinExistence type="predicted"/>
<name>A0ABR2GMJ0_9EUKA</name>
<protein>
    <submittedName>
        <fullName evidence="1">Uncharacterized protein</fullName>
    </submittedName>
</protein>
<sequence>MITRNGEINDVEINCLYTKSEVDEQIRRIESNPANSYFELKESDQLYLYKPSSISQSDKYYEMTWNIDSNYNIPLQTNFEFRDYLFGHTWSLIWDGNSWTGNNVVNRSIAKQSTTTNNNGSPALVVQHTDYISKWLRCEVELNDSNVNYATTLSSYVNNWRVAYKDGAIIELNESNSVVKLDSASQYDNLDVQQFSVKVNNISGNNMLYVLADLNINGHITPLKWDLHPISPLSMKYLHTWNDNPVIESFTYVREVTHSKKSICETNSAMQIPEENPTKDIHIYIEKEYFEQKPVNADETYNPFDVMIVQQFYEVKPDPRNCTTLTTDNNIYSSKIIWADNIMTMRRDLNVVGGTVDVLAYDYSVLRAIINGIQEQLRLQAAYNEYTDSIRKGLAIAGDILNILTGAVKMMSDLSTLSLSGENMKLNTYRTEDFTFPGMGGPNDDYPGGKPPISGQFILDMDTSAAGQVLKRFIPTDTEIPAATSSLTATDLVLNALNSLTQIGTTTTTLIAGGLTLNRIPEMIQGVQTISQSIHTITDSVRELRRRWRERSNNTIVDHSIENTDEMDLDDRVETPITRLTHDTTTNASTSNTVFGNYTLESLSNLTNEQLLALNSDNIIVEQIGSNQVGVITITYIHPNGSRELVYIRRCDNVRSIISPEHIRLYSQQRIDTTSKWTYDNRTALEIEQMLPVDRILFENTHTELRFIRNSDADSGVNWTEVRDENNSTVAIIDVSIAVRTSVGTDGISIHKANPAHESNVNINSDGIHIEDSTRELVANEYNVVVVNHEPTPTTDADVVIPGTTITLRDIEQMDWFERHRLTNEIHALRFRPHDPDSAHDNEEYTEVVYSNNVIGVIDRRHLNQVTINDNQITITNPDNSLVLTDHDIQWMRDHDEQQRSSLSGFISNIRNRLEEINMDVEWLLEHPSLTDRYVVCRGSRILVPIVDAVLYIPRAIRGANTCETRSGTQTAREIEGESIPTKISLQPVIDWCTSTESDISLPDDNNEAVSLNSCVNICNTFRDTVKGPLALLSYKIQEVEKYQSSSTDATNEFDTVDGYPSYYVKHQDLTVYEPTSTDSVQDPVVIMKITLPSVLKNKLLACTTKTELFKIHMRNLLIMDWLGNILNDFTISVENGKFICPELTHNKARDCYTYSTRERDDPEIMFDKDLNIEPYSWYLRGDMTIHNLLNDDSLVARKPVIKCDVIDAENALRLQKSDVYYFYRPTMITYDEHVKYVDSLGTETLEYECECYKMIYKIPDTYQIPNNLTFKFKEYCFGNSWSLTWDGNNWIGDDIQGRFQSKIISKCKTRDIPDNYGSTGCMVAVKRDTLNSRVVPENKAHGLAYSLMNECSTNGKYETLIQFRDGRVVKGSEYNLHVGYSFILNGATLDGYDLVAMSCTYDNYSTSTLKVSDIELLPRIS</sequence>
<dbReference type="EMBL" id="JAPFFF010000225">
    <property type="protein sequence ID" value="KAK8835153.1"/>
    <property type="molecule type" value="Genomic_DNA"/>
</dbReference>
<evidence type="ECO:0000313" key="2">
    <source>
        <dbReference type="Proteomes" id="UP001470230"/>
    </source>
</evidence>
<keyword evidence="2" id="KW-1185">Reference proteome</keyword>